<name>A0A1T5LLT9_9FIRM</name>
<evidence type="ECO:0000313" key="1">
    <source>
        <dbReference type="EMBL" id="SKC76951.1"/>
    </source>
</evidence>
<proteinExistence type="predicted"/>
<gene>
    <name evidence="1" type="ORF">SAMN02194393_03066</name>
</gene>
<protein>
    <recommendedName>
        <fullName evidence="3">Transposase</fullName>
    </recommendedName>
</protein>
<dbReference type="EMBL" id="FUZT01000007">
    <property type="protein sequence ID" value="SKC76951.1"/>
    <property type="molecule type" value="Genomic_DNA"/>
</dbReference>
<organism evidence="1 2">
    <name type="scientific">Maledivibacter halophilus</name>
    <dbReference type="NCBI Taxonomy" id="36842"/>
    <lineage>
        <taxon>Bacteria</taxon>
        <taxon>Bacillati</taxon>
        <taxon>Bacillota</taxon>
        <taxon>Clostridia</taxon>
        <taxon>Peptostreptococcales</taxon>
        <taxon>Caminicellaceae</taxon>
        <taxon>Maledivibacter</taxon>
    </lineage>
</organism>
<dbReference type="AlphaFoldDB" id="A0A1T5LLT9"/>
<evidence type="ECO:0000313" key="2">
    <source>
        <dbReference type="Proteomes" id="UP000190285"/>
    </source>
</evidence>
<accession>A0A1T5LLT9</accession>
<reference evidence="1 2" key="1">
    <citation type="submission" date="2017-02" db="EMBL/GenBank/DDBJ databases">
        <authorList>
            <person name="Peterson S.W."/>
        </authorList>
    </citation>
    <scope>NUCLEOTIDE SEQUENCE [LARGE SCALE GENOMIC DNA]</scope>
    <source>
        <strain evidence="1 2">M1</strain>
    </source>
</reference>
<dbReference type="Proteomes" id="UP000190285">
    <property type="component" value="Unassembled WGS sequence"/>
</dbReference>
<dbReference type="STRING" id="36842.SAMN02194393_03066"/>
<sequence>MTKGRATTIEERIEIVECIKNGRGYNETARKHIKKGF</sequence>
<evidence type="ECO:0008006" key="3">
    <source>
        <dbReference type="Google" id="ProtNLM"/>
    </source>
</evidence>
<keyword evidence="2" id="KW-1185">Reference proteome</keyword>